<dbReference type="Proteomes" id="UP000753961">
    <property type="component" value="Unassembled WGS sequence"/>
</dbReference>
<reference evidence="2" key="1">
    <citation type="submission" date="2021-06" db="EMBL/GenBank/DDBJ databases">
        <title>44 bacteria genomes isolated from Dapeng, Shenzhen.</title>
        <authorList>
            <person name="Zheng W."/>
            <person name="Yu S."/>
            <person name="Huang Y."/>
        </authorList>
    </citation>
    <scope>NUCLEOTIDE SEQUENCE</scope>
    <source>
        <strain evidence="2">DP5N28-2</strain>
    </source>
</reference>
<accession>A0A953L7M3</accession>
<dbReference type="InterPro" id="IPR017850">
    <property type="entry name" value="Alkaline_phosphatase_core_sf"/>
</dbReference>
<keyword evidence="3" id="KW-1185">Reference proteome</keyword>
<feature type="domain" description="Sulfatase N-terminal" evidence="1">
    <location>
        <begin position="25"/>
        <end position="317"/>
    </location>
</feature>
<organism evidence="2 3">
    <name type="scientific">Membranihabitans marinus</name>
    <dbReference type="NCBI Taxonomy" id="1227546"/>
    <lineage>
        <taxon>Bacteria</taxon>
        <taxon>Pseudomonadati</taxon>
        <taxon>Bacteroidota</taxon>
        <taxon>Saprospiria</taxon>
        <taxon>Saprospirales</taxon>
        <taxon>Saprospiraceae</taxon>
        <taxon>Membranihabitans</taxon>
    </lineage>
</organism>
<dbReference type="EMBL" id="JAHVHU010000010">
    <property type="protein sequence ID" value="MBY5958872.1"/>
    <property type="molecule type" value="Genomic_DNA"/>
</dbReference>
<dbReference type="InterPro" id="IPR052701">
    <property type="entry name" value="GAG_Ulvan_Degrading_Sulfatases"/>
</dbReference>
<evidence type="ECO:0000313" key="2">
    <source>
        <dbReference type="EMBL" id="MBY5958872.1"/>
    </source>
</evidence>
<dbReference type="AlphaFoldDB" id="A0A953L7M3"/>
<dbReference type="Pfam" id="PF00884">
    <property type="entry name" value="Sulfatase"/>
    <property type="match status" value="1"/>
</dbReference>
<name>A0A953L7M3_9BACT</name>
<dbReference type="PANTHER" id="PTHR43751:SF1">
    <property type="entry name" value="SULFATASE ATSG-RELATED"/>
    <property type="match status" value="1"/>
</dbReference>
<proteinExistence type="predicted"/>
<evidence type="ECO:0000313" key="3">
    <source>
        <dbReference type="Proteomes" id="UP000753961"/>
    </source>
</evidence>
<dbReference type="SUPFAM" id="SSF53649">
    <property type="entry name" value="Alkaline phosphatase-like"/>
    <property type="match status" value="1"/>
</dbReference>
<evidence type="ECO:0000259" key="1">
    <source>
        <dbReference type="Pfam" id="PF00884"/>
    </source>
</evidence>
<dbReference type="RefSeq" id="WP_222580407.1">
    <property type="nucleotide sequence ID" value="NZ_JAHVHU010000010.1"/>
</dbReference>
<protein>
    <submittedName>
        <fullName evidence="2">Sulfatase</fullName>
    </submittedName>
</protein>
<comment type="caution">
    <text evidence="2">The sequence shown here is derived from an EMBL/GenBank/DDBJ whole genome shotgun (WGS) entry which is preliminary data.</text>
</comment>
<dbReference type="InterPro" id="IPR000917">
    <property type="entry name" value="Sulfatase_N"/>
</dbReference>
<gene>
    <name evidence="2" type="ORF">KUV50_12040</name>
</gene>
<sequence length="527" mass="60403">MRFPILIGLLFLMFSSVSGYSQDRPNILFAISDDQSALHTSYEGCSWINTPAFDRIAREGIYFENCYAGSPGCAPSRSTLVTGRYHWQNEQAGQHASGWLDKYVPFVDLLAANGYHTGYTGKGVGPFKYGASPLRRQNAAGKEYNDIRYSKEDKTRFGSEISSKHYFANFKNFMEEKRDGDPFFFWYGGHEPHRAFEEGSWKARGKSLSEVDVPAFLPDNDTIRGDLLDYAVEIEWFDHHLQLMLDYLEEIGELENTIVVVTSDNGMAFPRAKANGYDYGINVPLAIRMPRQIVEGRHITDPVSFVDFAPTFLELTGTSENGMLPITGQSMVPLLESEQSGLVLDADRFVLTGRERHSSSRYKNWGYPQRTLRQGYLLLVWNMKPDRWPAGAPQRLLSEGSRKTHPMYGIDSTGVHQSQWAFTDIDACPTKSFIVEHHDVGPWKKYFDWSVAKRPEWELYDVYNDKACLHNLIDQPGWEEKGEEMKKLLRKELDRTNDPRIVGPDKEVFDSYKRYSPMRYFPKPATE</sequence>
<dbReference type="PANTHER" id="PTHR43751">
    <property type="entry name" value="SULFATASE"/>
    <property type="match status" value="1"/>
</dbReference>
<dbReference type="Gene3D" id="3.40.720.10">
    <property type="entry name" value="Alkaline Phosphatase, subunit A"/>
    <property type="match status" value="1"/>
</dbReference>
<dbReference type="CDD" id="cd16027">
    <property type="entry name" value="SGSH"/>
    <property type="match status" value="1"/>
</dbReference>